<gene>
    <name evidence="2" type="ORF">MA16_Dca027209</name>
</gene>
<reference evidence="2 3" key="1">
    <citation type="journal article" date="2016" name="Sci. Rep.">
        <title>The Dendrobium catenatum Lindl. genome sequence provides insights into polysaccharide synthase, floral development and adaptive evolution.</title>
        <authorList>
            <person name="Zhang G.Q."/>
            <person name="Xu Q."/>
            <person name="Bian C."/>
            <person name="Tsai W.C."/>
            <person name="Yeh C.M."/>
            <person name="Liu K.W."/>
            <person name="Yoshida K."/>
            <person name="Zhang L.S."/>
            <person name="Chang S.B."/>
            <person name="Chen F."/>
            <person name="Shi Y."/>
            <person name="Su Y.Y."/>
            <person name="Zhang Y.Q."/>
            <person name="Chen L.J."/>
            <person name="Yin Y."/>
            <person name="Lin M."/>
            <person name="Huang H."/>
            <person name="Deng H."/>
            <person name="Wang Z.W."/>
            <person name="Zhu S.L."/>
            <person name="Zhao X."/>
            <person name="Deng C."/>
            <person name="Niu S.C."/>
            <person name="Huang J."/>
            <person name="Wang M."/>
            <person name="Liu G.H."/>
            <person name="Yang H.J."/>
            <person name="Xiao X.J."/>
            <person name="Hsiao Y.Y."/>
            <person name="Wu W.L."/>
            <person name="Chen Y.Y."/>
            <person name="Mitsuda N."/>
            <person name="Ohme-Takagi M."/>
            <person name="Luo Y.B."/>
            <person name="Van de Peer Y."/>
            <person name="Liu Z.J."/>
        </authorList>
    </citation>
    <scope>NUCLEOTIDE SEQUENCE [LARGE SCALE GENOMIC DNA]</scope>
    <source>
        <tissue evidence="2">The whole plant</tissue>
    </source>
</reference>
<sequence>MEPSRTATKGPRRRRAPVVPSHPNVVVSDPTGRERRSRGQAEQPRKAEETYARDNVPSAANELRFGLSNKLS</sequence>
<feature type="compositionally biased region" description="Low complexity" evidence="1">
    <location>
        <begin position="17"/>
        <end position="30"/>
    </location>
</feature>
<accession>A0A2I0VE13</accession>
<dbReference type="EMBL" id="KZ503759">
    <property type="protein sequence ID" value="PKU61641.1"/>
    <property type="molecule type" value="Genomic_DNA"/>
</dbReference>
<feature type="region of interest" description="Disordered" evidence="1">
    <location>
        <begin position="1"/>
        <end position="72"/>
    </location>
</feature>
<dbReference type="Proteomes" id="UP000233837">
    <property type="component" value="Unassembled WGS sequence"/>
</dbReference>
<keyword evidence="3" id="KW-1185">Reference proteome</keyword>
<proteinExistence type="predicted"/>
<reference evidence="2 3" key="2">
    <citation type="journal article" date="2017" name="Nature">
        <title>The Apostasia genome and the evolution of orchids.</title>
        <authorList>
            <person name="Zhang G.Q."/>
            <person name="Liu K.W."/>
            <person name="Li Z."/>
            <person name="Lohaus R."/>
            <person name="Hsiao Y.Y."/>
            <person name="Niu S.C."/>
            <person name="Wang J.Y."/>
            <person name="Lin Y.C."/>
            <person name="Xu Q."/>
            <person name="Chen L.J."/>
            <person name="Yoshida K."/>
            <person name="Fujiwara S."/>
            <person name="Wang Z.W."/>
            <person name="Zhang Y.Q."/>
            <person name="Mitsuda N."/>
            <person name="Wang M."/>
            <person name="Liu G.H."/>
            <person name="Pecoraro L."/>
            <person name="Huang H.X."/>
            <person name="Xiao X.J."/>
            <person name="Lin M."/>
            <person name="Wu X.Y."/>
            <person name="Wu W.L."/>
            <person name="Chen Y.Y."/>
            <person name="Chang S.B."/>
            <person name="Sakamoto S."/>
            <person name="Ohme-Takagi M."/>
            <person name="Yagi M."/>
            <person name="Zeng S.J."/>
            <person name="Shen C.Y."/>
            <person name="Yeh C.M."/>
            <person name="Luo Y.B."/>
            <person name="Tsai W.C."/>
            <person name="Van de Peer Y."/>
            <person name="Liu Z.J."/>
        </authorList>
    </citation>
    <scope>NUCLEOTIDE SEQUENCE [LARGE SCALE GENOMIC DNA]</scope>
    <source>
        <tissue evidence="2">The whole plant</tissue>
    </source>
</reference>
<evidence type="ECO:0000313" key="2">
    <source>
        <dbReference type="EMBL" id="PKU61641.1"/>
    </source>
</evidence>
<dbReference type="AlphaFoldDB" id="A0A2I0VE13"/>
<feature type="compositionally biased region" description="Basic and acidic residues" evidence="1">
    <location>
        <begin position="31"/>
        <end position="52"/>
    </location>
</feature>
<evidence type="ECO:0000256" key="1">
    <source>
        <dbReference type="SAM" id="MobiDB-lite"/>
    </source>
</evidence>
<evidence type="ECO:0000313" key="3">
    <source>
        <dbReference type="Proteomes" id="UP000233837"/>
    </source>
</evidence>
<protein>
    <submittedName>
        <fullName evidence="2">Uncharacterized protein</fullName>
    </submittedName>
</protein>
<name>A0A2I0VE13_9ASPA</name>
<organism evidence="2 3">
    <name type="scientific">Dendrobium catenatum</name>
    <dbReference type="NCBI Taxonomy" id="906689"/>
    <lineage>
        <taxon>Eukaryota</taxon>
        <taxon>Viridiplantae</taxon>
        <taxon>Streptophyta</taxon>
        <taxon>Embryophyta</taxon>
        <taxon>Tracheophyta</taxon>
        <taxon>Spermatophyta</taxon>
        <taxon>Magnoliopsida</taxon>
        <taxon>Liliopsida</taxon>
        <taxon>Asparagales</taxon>
        <taxon>Orchidaceae</taxon>
        <taxon>Epidendroideae</taxon>
        <taxon>Malaxideae</taxon>
        <taxon>Dendrobiinae</taxon>
        <taxon>Dendrobium</taxon>
    </lineage>
</organism>